<dbReference type="AlphaFoldDB" id="A0ABD5W4T8"/>
<keyword evidence="2" id="KW-1185">Reference proteome</keyword>
<evidence type="ECO:0000313" key="2">
    <source>
        <dbReference type="Proteomes" id="UP001596445"/>
    </source>
</evidence>
<comment type="caution">
    <text evidence="1">The sequence shown here is derived from an EMBL/GenBank/DDBJ whole genome shotgun (WGS) entry which is preliminary data.</text>
</comment>
<dbReference type="GeneID" id="76631291"/>
<proteinExistence type="predicted"/>
<evidence type="ECO:0000313" key="1">
    <source>
        <dbReference type="EMBL" id="MFC7059186.1"/>
    </source>
</evidence>
<organism evidence="1 2">
    <name type="scientific">Halovenus salina</name>
    <dbReference type="NCBI Taxonomy" id="1510225"/>
    <lineage>
        <taxon>Archaea</taxon>
        <taxon>Methanobacteriati</taxon>
        <taxon>Methanobacteriota</taxon>
        <taxon>Stenosarchaea group</taxon>
        <taxon>Halobacteria</taxon>
        <taxon>Halobacteriales</taxon>
        <taxon>Haloarculaceae</taxon>
        <taxon>Halovenus</taxon>
    </lineage>
</organism>
<dbReference type="EMBL" id="JBHSZI010000001">
    <property type="protein sequence ID" value="MFC7059186.1"/>
    <property type="molecule type" value="Genomic_DNA"/>
</dbReference>
<protein>
    <submittedName>
        <fullName evidence="1">Uncharacterized protein</fullName>
    </submittedName>
</protein>
<sequence length="46" mass="5223">MRQEVLFSAAEFFGVLFEELGGKQCNEQTLDILLRLKAEESQALGY</sequence>
<dbReference type="Proteomes" id="UP001596445">
    <property type="component" value="Unassembled WGS sequence"/>
</dbReference>
<name>A0ABD5W4T8_9EURY</name>
<accession>A0ABD5W4T8</accession>
<dbReference type="RefSeq" id="WP_267161927.1">
    <property type="nucleotide sequence ID" value="NZ_CP112972.1"/>
</dbReference>
<reference evidence="1 2" key="1">
    <citation type="journal article" date="2019" name="Int. J. Syst. Evol. Microbiol.">
        <title>The Global Catalogue of Microorganisms (GCM) 10K type strain sequencing project: providing services to taxonomists for standard genome sequencing and annotation.</title>
        <authorList>
            <consortium name="The Broad Institute Genomics Platform"/>
            <consortium name="The Broad Institute Genome Sequencing Center for Infectious Disease"/>
            <person name="Wu L."/>
            <person name="Ma J."/>
        </authorList>
    </citation>
    <scope>NUCLEOTIDE SEQUENCE [LARGE SCALE GENOMIC DNA]</scope>
    <source>
        <strain evidence="1 2">JCM 30072</strain>
    </source>
</reference>
<gene>
    <name evidence="1" type="ORF">ACFQQG_14615</name>
</gene>